<keyword evidence="2 3" id="KW-0067">ATP-binding</keyword>
<keyword evidence="1 3" id="KW-0547">Nucleotide-binding</keyword>
<proteinExistence type="inferred from homology"/>
<dbReference type="RefSeq" id="WP_086991656.1">
    <property type="nucleotide sequence ID" value="NZ_FUHU01000026.1"/>
</dbReference>
<dbReference type="CDD" id="cd02022">
    <property type="entry name" value="DPCK"/>
    <property type="match status" value="1"/>
</dbReference>
<evidence type="ECO:0000256" key="3">
    <source>
        <dbReference type="HAMAP-Rule" id="MF_00376"/>
    </source>
</evidence>
<evidence type="ECO:0000313" key="5">
    <source>
        <dbReference type="EMBL" id="SJM58412.1"/>
    </source>
</evidence>
<dbReference type="AlphaFoldDB" id="A0A1R4FRQ9"/>
<dbReference type="InterPro" id="IPR027417">
    <property type="entry name" value="P-loop_NTPase"/>
</dbReference>
<name>A0A1R4FRQ9_9MICO</name>
<dbReference type="GO" id="GO:0004140">
    <property type="term" value="F:dephospho-CoA kinase activity"/>
    <property type="evidence" value="ECO:0007669"/>
    <property type="project" value="UniProtKB-UniRule"/>
</dbReference>
<dbReference type="HAMAP" id="MF_00376">
    <property type="entry name" value="Dephospho_CoA_kinase"/>
    <property type="match status" value="1"/>
</dbReference>
<dbReference type="Gene3D" id="3.40.50.300">
    <property type="entry name" value="P-loop containing nucleotide triphosphate hydrolases"/>
    <property type="match status" value="1"/>
</dbReference>
<evidence type="ECO:0000313" key="6">
    <source>
        <dbReference type="Proteomes" id="UP000195787"/>
    </source>
</evidence>
<feature type="binding site" evidence="3">
    <location>
        <begin position="11"/>
        <end position="16"/>
    </location>
    <ligand>
        <name>ATP</name>
        <dbReference type="ChEBI" id="CHEBI:30616"/>
    </ligand>
</feature>
<keyword evidence="3" id="KW-0963">Cytoplasm</keyword>
<keyword evidence="3" id="KW-0173">Coenzyme A biosynthesis</keyword>
<evidence type="ECO:0000256" key="4">
    <source>
        <dbReference type="NCBIfam" id="TIGR00152"/>
    </source>
</evidence>
<dbReference type="GeneID" id="303172789"/>
<dbReference type="PANTHER" id="PTHR10695">
    <property type="entry name" value="DEPHOSPHO-COA KINASE-RELATED"/>
    <property type="match status" value="1"/>
</dbReference>
<dbReference type="NCBIfam" id="NF002879">
    <property type="entry name" value="PRK03333.1"/>
    <property type="match status" value="1"/>
</dbReference>
<accession>A0A1R4FRQ9</accession>
<comment type="pathway">
    <text evidence="3">Cofactor biosynthesis; coenzyme A biosynthesis; CoA from (R)-pantothenate: step 5/5.</text>
</comment>
<dbReference type="NCBIfam" id="TIGR00152">
    <property type="entry name" value="dephospho-CoA kinase"/>
    <property type="match status" value="1"/>
</dbReference>
<dbReference type="GO" id="GO:0005524">
    <property type="term" value="F:ATP binding"/>
    <property type="evidence" value="ECO:0007669"/>
    <property type="project" value="UniProtKB-UniRule"/>
</dbReference>
<evidence type="ECO:0000256" key="2">
    <source>
        <dbReference type="ARBA" id="ARBA00022840"/>
    </source>
</evidence>
<organism evidence="5 6">
    <name type="scientific">Agrococcus casei LMG 22410</name>
    <dbReference type="NCBI Taxonomy" id="1255656"/>
    <lineage>
        <taxon>Bacteria</taxon>
        <taxon>Bacillati</taxon>
        <taxon>Actinomycetota</taxon>
        <taxon>Actinomycetes</taxon>
        <taxon>Micrococcales</taxon>
        <taxon>Microbacteriaceae</taxon>
        <taxon>Agrococcus</taxon>
    </lineage>
</organism>
<sequence>MTLIGLTGGIAAGKTTVASRFAELGAVVLDADRIAREVVEPGEAALTAVAERFGDGVLDAAGALDRPALGAVVFGDSEARSDLEAILHPAIHRRVNERIAKAHDDDPAAVVVYDIPLLVETLHTTPLTYDAIVVAHAPADIRRQRLIDLRGMSAEEADARIASQASDAERLAVADHVIRTDTSIEDTVEEVDTVWKLIHG</sequence>
<dbReference type="SUPFAM" id="SSF52540">
    <property type="entry name" value="P-loop containing nucleoside triphosphate hydrolases"/>
    <property type="match status" value="1"/>
</dbReference>
<dbReference type="GO" id="GO:0005737">
    <property type="term" value="C:cytoplasm"/>
    <property type="evidence" value="ECO:0007669"/>
    <property type="project" value="UniProtKB-SubCell"/>
</dbReference>
<dbReference type="PROSITE" id="PS51219">
    <property type="entry name" value="DPCK"/>
    <property type="match status" value="1"/>
</dbReference>
<dbReference type="OrthoDB" id="9812943at2"/>
<dbReference type="EMBL" id="FUHU01000026">
    <property type="protein sequence ID" value="SJM58412.1"/>
    <property type="molecule type" value="Genomic_DNA"/>
</dbReference>
<dbReference type="InterPro" id="IPR001977">
    <property type="entry name" value="Depp_CoAkinase"/>
</dbReference>
<comment type="function">
    <text evidence="3">Catalyzes the phosphorylation of the 3'-hydroxyl group of dephosphocoenzyme A to form coenzyme A.</text>
</comment>
<dbReference type="PANTHER" id="PTHR10695:SF46">
    <property type="entry name" value="BIFUNCTIONAL COENZYME A SYNTHASE-RELATED"/>
    <property type="match status" value="1"/>
</dbReference>
<keyword evidence="3 5" id="KW-0418">Kinase</keyword>
<keyword evidence="6" id="KW-1185">Reference proteome</keyword>
<dbReference type="GO" id="GO:0015937">
    <property type="term" value="P:coenzyme A biosynthetic process"/>
    <property type="evidence" value="ECO:0007669"/>
    <property type="project" value="UniProtKB-UniRule"/>
</dbReference>
<dbReference type="Pfam" id="PF01121">
    <property type="entry name" value="CoaE"/>
    <property type="match status" value="1"/>
</dbReference>
<dbReference type="Proteomes" id="UP000195787">
    <property type="component" value="Unassembled WGS sequence"/>
</dbReference>
<comment type="subcellular location">
    <subcellularLocation>
        <location evidence="3">Cytoplasm</location>
    </subcellularLocation>
</comment>
<comment type="catalytic activity">
    <reaction evidence="3">
        <text>3'-dephospho-CoA + ATP = ADP + CoA + H(+)</text>
        <dbReference type="Rhea" id="RHEA:18245"/>
        <dbReference type="ChEBI" id="CHEBI:15378"/>
        <dbReference type="ChEBI" id="CHEBI:30616"/>
        <dbReference type="ChEBI" id="CHEBI:57287"/>
        <dbReference type="ChEBI" id="CHEBI:57328"/>
        <dbReference type="ChEBI" id="CHEBI:456216"/>
        <dbReference type="EC" id="2.7.1.24"/>
    </reaction>
</comment>
<dbReference type="EC" id="2.7.1.24" evidence="3 4"/>
<gene>
    <name evidence="3" type="primary">coaE</name>
    <name evidence="5" type="ORF">CZ674_06095</name>
</gene>
<reference evidence="5 6" key="1">
    <citation type="submission" date="2017-02" db="EMBL/GenBank/DDBJ databases">
        <authorList>
            <person name="Peterson S.W."/>
        </authorList>
    </citation>
    <scope>NUCLEOTIDE SEQUENCE [LARGE SCALE GENOMIC DNA]</scope>
    <source>
        <strain evidence="5 6">LMG 22410</strain>
    </source>
</reference>
<comment type="similarity">
    <text evidence="3">Belongs to the CoaE family.</text>
</comment>
<dbReference type="UniPathway" id="UPA00241">
    <property type="reaction ID" value="UER00356"/>
</dbReference>
<keyword evidence="3 5" id="KW-0808">Transferase</keyword>
<evidence type="ECO:0000256" key="1">
    <source>
        <dbReference type="ARBA" id="ARBA00022741"/>
    </source>
</evidence>
<protein>
    <recommendedName>
        <fullName evidence="3 4">Dephospho-CoA kinase</fullName>
        <ecNumber evidence="3 4">2.7.1.24</ecNumber>
    </recommendedName>
    <alternativeName>
        <fullName evidence="3">Dephosphocoenzyme A kinase</fullName>
    </alternativeName>
</protein>